<dbReference type="OrthoDB" id="2727692at2759"/>
<dbReference type="PANTHER" id="PTHR23409">
    <property type="entry name" value="RIBONUCLEOSIDE-DIPHOSPHATE REDUCTASE SMALL CHAIN"/>
    <property type="match status" value="1"/>
</dbReference>
<sequence length="295" mass="33827">MEPILTPERSRFVLFPIKYPDLWQAYKTAEASFWTAEDINELHVDVEHWATVFNADERTFISTILAFFAASDGIVVENLAQRFCAEVQIAEARCFYGFQIMMENVHSEMYSLLLRTLVDDEREHTRLFAAIDTIPAVKAKADWCIRWMESPDSSFAARLVAFAIVEGIFFSSSFAAIFWIRSRGLMPGLCQSNELIARDEGMHTSFACLLYHHLLARLDERTVQTMVAEAVELEHAFFADALPRPLMGMNVQRMRDYVEYVGDFLLFEFMQTTVVGARTNFFERGVSDYIGATLL</sequence>
<dbReference type="Pfam" id="PF00268">
    <property type="entry name" value="Ribonuc_red_sm"/>
    <property type="match status" value="1"/>
</dbReference>
<dbReference type="PANTHER" id="PTHR23409:SF18">
    <property type="entry name" value="RIBONUCLEOSIDE-DIPHOSPHATE REDUCTASE SUBUNIT M2"/>
    <property type="match status" value="1"/>
</dbReference>
<dbReference type="PROSITE" id="PS00368">
    <property type="entry name" value="RIBORED_SMALL"/>
    <property type="match status" value="1"/>
</dbReference>
<evidence type="ECO:0000256" key="1">
    <source>
        <dbReference type="ARBA" id="ARBA00009303"/>
    </source>
</evidence>
<dbReference type="Proteomes" id="UP000256964">
    <property type="component" value="Unassembled WGS sequence"/>
</dbReference>
<gene>
    <name evidence="2" type="ORF">OH76DRAFT_1415781</name>
</gene>
<dbReference type="CDD" id="cd01049">
    <property type="entry name" value="RNRR2"/>
    <property type="match status" value="1"/>
</dbReference>
<dbReference type="InterPro" id="IPR012348">
    <property type="entry name" value="RNR-like"/>
</dbReference>
<dbReference type="InterPro" id="IPR030475">
    <property type="entry name" value="RNR_small_AS"/>
</dbReference>
<evidence type="ECO:0000313" key="2">
    <source>
        <dbReference type="EMBL" id="RDX53629.1"/>
    </source>
</evidence>
<dbReference type="InterPro" id="IPR009078">
    <property type="entry name" value="Ferritin-like_SF"/>
</dbReference>
<dbReference type="SUPFAM" id="SSF47240">
    <property type="entry name" value="Ferritin-like"/>
    <property type="match status" value="1"/>
</dbReference>
<dbReference type="GO" id="GO:0009263">
    <property type="term" value="P:deoxyribonucleotide biosynthetic process"/>
    <property type="evidence" value="ECO:0007669"/>
    <property type="project" value="InterPro"/>
</dbReference>
<organism evidence="2 3">
    <name type="scientific">Lentinus brumalis</name>
    <dbReference type="NCBI Taxonomy" id="2498619"/>
    <lineage>
        <taxon>Eukaryota</taxon>
        <taxon>Fungi</taxon>
        <taxon>Dikarya</taxon>
        <taxon>Basidiomycota</taxon>
        <taxon>Agaricomycotina</taxon>
        <taxon>Agaricomycetes</taxon>
        <taxon>Polyporales</taxon>
        <taxon>Polyporaceae</taxon>
        <taxon>Lentinus</taxon>
    </lineage>
</organism>
<protein>
    <submittedName>
        <fullName evidence="2">Ribonucleoside-diphosphate reductase small chain B</fullName>
    </submittedName>
</protein>
<dbReference type="AlphaFoldDB" id="A0A371DM58"/>
<evidence type="ECO:0000313" key="3">
    <source>
        <dbReference type="Proteomes" id="UP000256964"/>
    </source>
</evidence>
<dbReference type="InterPro" id="IPR000358">
    <property type="entry name" value="RNR_small_fam"/>
</dbReference>
<comment type="similarity">
    <text evidence="1">Belongs to the ribonucleoside diphosphate reductase small chain family.</text>
</comment>
<dbReference type="STRING" id="139420.A0A371DM58"/>
<dbReference type="EMBL" id="KZ857386">
    <property type="protein sequence ID" value="RDX53629.1"/>
    <property type="molecule type" value="Genomic_DNA"/>
</dbReference>
<dbReference type="GO" id="GO:0016491">
    <property type="term" value="F:oxidoreductase activity"/>
    <property type="evidence" value="ECO:0007669"/>
    <property type="project" value="InterPro"/>
</dbReference>
<reference evidence="2 3" key="1">
    <citation type="journal article" date="2018" name="Biotechnol. Biofuels">
        <title>Integrative visual omics of the white-rot fungus Polyporus brumalis exposes the biotechnological potential of its oxidative enzymes for delignifying raw plant biomass.</title>
        <authorList>
            <person name="Miyauchi S."/>
            <person name="Rancon A."/>
            <person name="Drula E."/>
            <person name="Hage H."/>
            <person name="Chaduli D."/>
            <person name="Favel A."/>
            <person name="Grisel S."/>
            <person name="Henrissat B."/>
            <person name="Herpoel-Gimbert I."/>
            <person name="Ruiz-Duenas F.J."/>
            <person name="Chevret D."/>
            <person name="Hainaut M."/>
            <person name="Lin J."/>
            <person name="Wang M."/>
            <person name="Pangilinan J."/>
            <person name="Lipzen A."/>
            <person name="Lesage-Meessen L."/>
            <person name="Navarro D."/>
            <person name="Riley R."/>
            <person name="Grigoriev I.V."/>
            <person name="Zhou S."/>
            <person name="Raouche S."/>
            <person name="Rosso M.N."/>
        </authorList>
    </citation>
    <scope>NUCLEOTIDE SEQUENCE [LARGE SCALE GENOMIC DNA]</scope>
    <source>
        <strain evidence="2 3">BRFM 1820</strain>
    </source>
</reference>
<accession>A0A371DM58</accession>
<name>A0A371DM58_9APHY</name>
<keyword evidence="3" id="KW-1185">Reference proteome</keyword>
<proteinExistence type="inferred from homology"/>
<dbReference type="InterPro" id="IPR033909">
    <property type="entry name" value="RNR_small"/>
</dbReference>
<dbReference type="Gene3D" id="1.10.620.20">
    <property type="entry name" value="Ribonucleotide Reductase, subunit A"/>
    <property type="match status" value="1"/>
</dbReference>